<evidence type="ECO:0000256" key="1">
    <source>
        <dbReference type="ARBA" id="ARBA00009437"/>
    </source>
</evidence>
<dbReference type="Pfam" id="PF00126">
    <property type="entry name" value="HTH_1"/>
    <property type="match status" value="1"/>
</dbReference>
<comment type="caution">
    <text evidence="6">The sequence shown here is derived from an EMBL/GenBank/DDBJ whole genome shotgun (WGS) entry which is preliminary data.</text>
</comment>
<proteinExistence type="inferred from homology"/>
<dbReference type="InterPro" id="IPR036388">
    <property type="entry name" value="WH-like_DNA-bd_sf"/>
</dbReference>
<evidence type="ECO:0000256" key="2">
    <source>
        <dbReference type="ARBA" id="ARBA00023015"/>
    </source>
</evidence>
<evidence type="ECO:0000256" key="3">
    <source>
        <dbReference type="ARBA" id="ARBA00023125"/>
    </source>
</evidence>
<reference evidence="6 7" key="1">
    <citation type="submission" date="2020-02" db="EMBL/GenBank/DDBJ databases">
        <title>Sequencing the genomes of 1000 actinobacteria strains.</title>
        <authorList>
            <person name="Klenk H.-P."/>
        </authorList>
    </citation>
    <scope>NUCLEOTIDE SEQUENCE [LARGE SCALE GENOMIC DNA]</scope>
    <source>
        <strain evidence="6 7">DSM 19609</strain>
    </source>
</reference>
<dbReference type="Gene3D" id="3.40.190.10">
    <property type="entry name" value="Periplasmic binding protein-like II"/>
    <property type="match status" value="2"/>
</dbReference>
<gene>
    <name evidence="6" type="ORF">FB473_002667</name>
</gene>
<dbReference type="SUPFAM" id="SSF46785">
    <property type="entry name" value="Winged helix' DNA-binding domain"/>
    <property type="match status" value="1"/>
</dbReference>
<feature type="domain" description="HTH lysR-type" evidence="5">
    <location>
        <begin position="2"/>
        <end position="59"/>
    </location>
</feature>
<dbReference type="InterPro" id="IPR036390">
    <property type="entry name" value="WH_DNA-bd_sf"/>
</dbReference>
<dbReference type="SUPFAM" id="SSF53850">
    <property type="entry name" value="Periplasmic binding protein-like II"/>
    <property type="match status" value="1"/>
</dbReference>
<dbReference type="PROSITE" id="PS50931">
    <property type="entry name" value="HTH_LYSR"/>
    <property type="match status" value="1"/>
</dbReference>
<dbReference type="RefSeq" id="WP_167168656.1">
    <property type="nucleotide sequence ID" value="NZ_BAAAOO010000007.1"/>
</dbReference>
<name>A0ABX0SHY6_9ACTN</name>
<accession>A0ABX0SHY6</accession>
<dbReference type="PANTHER" id="PTHR30346:SF29">
    <property type="entry name" value="LYSR SUBSTRATE-BINDING"/>
    <property type="match status" value="1"/>
</dbReference>
<dbReference type="InterPro" id="IPR005119">
    <property type="entry name" value="LysR_subst-bd"/>
</dbReference>
<dbReference type="InterPro" id="IPR000847">
    <property type="entry name" value="LysR_HTH_N"/>
</dbReference>
<dbReference type="Gene3D" id="1.10.10.10">
    <property type="entry name" value="Winged helix-like DNA-binding domain superfamily/Winged helix DNA-binding domain"/>
    <property type="match status" value="1"/>
</dbReference>
<keyword evidence="2" id="KW-0805">Transcription regulation</keyword>
<evidence type="ECO:0000259" key="5">
    <source>
        <dbReference type="PROSITE" id="PS50931"/>
    </source>
</evidence>
<keyword evidence="4" id="KW-0804">Transcription</keyword>
<sequence>MLDLHRLRLLVELERRGTLSAVADALSYSKSTVSQQLGALEREAGVSLIQPSGRKVQLTPQGRVLAGYGRRLLDVLDEAEAEVARTVTAVSGTIRIAVFQSASYAIVPTALSLLAERHPGLRVEVVTRGPEEGLVEVSSRDFDLVLAEQYPGRTRPLFTNLDRVALTRDPIRLAVPPRPASPALPGTTATDDPPRLADLRDALWVMEPIGTAARDWSVQVCRSAGFEPDVRFETADLMAHVRLIESGNAVGLLPDLVWAGQRPTVSLTELPGAPRREVFSSARRSAAAHPAVGAARRALAEAVLAASVPGLTPGPS</sequence>
<comment type="similarity">
    <text evidence="1">Belongs to the LysR transcriptional regulatory family.</text>
</comment>
<keyword evidence="7" id="KW-1185">Reference proteome</keyword>
<dbReference type="Proteomes" id="UP000749311">
    <property type="component" value="Unassembled WGS sequence"/>
</dbReference>
<dbReference type="PANTHER" id="PTHR30346">
    <property type="entry name" value="TRANSCRIPTIONAL DUAL REGULATOR HCAR-RELATED"/>
    <property type="match status" value="1"/>
</dbReference>
<dbReference type="Pfam" id="PF03466">
    <property type="entry name" value="LysR_substrate"/>
    <property type="match status" value="1"/>
</dbReference>
<dbReference type="EMBL" id="JAAMOZ010000001">
    <property type="protein sequence ID" value="NIH58022.1"/>
    <property type="molecule type" value="Genomic_DNA"/>
</dbReference>
<protein>
    <submittedName>
        <fullName evidence="6">DNA-binding transcriptional LysR family regulator</fullName>
    </submittedName>
</protein>
<evidence type="ECO:0000313" key="7">
    <source>
        <dbReference type="Proteomes" id="UP000749311"/>
    </source>
</evidence>
<evidence type="ECO:0000256" key="4">
    <source>
        <dbReference type="ARBA" id="ARBA00023163"/>
    </source>
</evidence>
<organism evidence="6 7">
    <name type="scientific">Brooklawnia cerclae</name>
    <dbReference type="NCBI Taxonomy" id="349934"/>
    <lineage>
        <taxon>Bacteria</taxon>
        <taxon>Bacillati</taxon>
        <taxon>Actinomycetota</taxon>
        <taxon>Actinomycetes</taxon>
        <taxon>Propionibacteriales</taxon>
        <taxon>Propionibacteriaceae</taxon>
        <taxon>Brooklawnia</taxon>
    </lineage>
</organism>
<keyword evidence="3 6" id="KW-0238">DNA-binding</keyword>
<dbReference type="GO" id="GO:0003677">
    <property type="term" value="F:DNA binding"/>
    <property type="evidence" value="ECO:0007669"/>
    <property type="project" value="UniProtKB-KW"/>
</dbReference>
<evidence type="ECO:0000313" key="6">
    <source>
        <dbReference type="EMBL" id="NIH58022.1"/>
    </source>
</evidence>